<evidence type="ECO:0000256" key="6">
    <source>
        <dbReference type="ARBA" id="ARBA00023102"/>
    </source>
</evidence>
<dbReference type="NCBIfam" id="NF005996">
    <property type="entry name" value="PRK08123.1"/>
    <property type="match status" value="1"/>
</dbReference>
<dbReference type="EC" id="3.1.3.15" evidence="3 8"/>
<comment type="pathway">
    <text evidence="1 8">Amino-acid biosynthesis; L-histidine biosynthesis; L-histidine from 5-phospho-alpha-D-ribose 1-diphosphate: step 8/9.</text>
</comment>
<dbReference type="InterPro" id="IPR004013">
    <property type="entry name" value="PHP_dom"/>
</dbReference>
<dbReference type="InterPro" id="IPR016195">
    <property type="entry name" value="Pol/histidinol_Pase-like"/>
</dbReference>
<evidence type="ECO:0000256" key="5">
    <source>
        <dbReference type="ARBA" id="ARBA00022801"/>
    </source>
</evidence>
<protein>
    <recommendedName>
        <fullName evidence="3 8">Histidinol-phosphatase</fullName>
        <shortName evidence="8">HolPase</shortName>
        <ecNumber evidence="3 8">3.1.3.15</ecNumber>
    </recommendedName>
</protein>
<comment type="similarity">
    <text evidence="2 8">Belongs to the PHP hydrolase family. HisK subfamily.</text>
</comment>
<dbReference type="Proteomes" id="UP001595978">
    <property type="component" value="Unassembled WGS sequence"/>
</dbReference>
<evidence type="ECO:0000256" key="4">
    <source>
        <dbReference type="ARBA" id="ARBA00022605"/>
    </source>
</evidence>
<evidence type="ECO:0000256" key="2">
    <source>
        <dbReference type="ARBA" id="ARBA00009152"/>
    </source>
</evidence>
<evidence type="ECO:0000256" key="3">
    <source>
        <dbReference type="ARBA" id="ARBA00013085"/>
    </source>
</evidence>
<proteinExistence type="inferred from homology"/>
<dbReference type="EMBL" id="JBHSNQ010000194">
    <property type="protein sequence ID" value="MFC5543322.1"/>
    <property type="molecule type" value="Genomic_DNA"/>
</dbReference>
<dbReference type="Gene3D" id="3.20.20.140">
    <property type="entry name" value="Metal-dependent hydrolases"/>
    <property type="match status" value="1"/>
</dbReference>
<dbReference type="InterPro" id="IPR010140">
    <property type="entry name" value="Histidinol_P_phosphatase_HisJ"/>
</dbReference>
<dbReference type="SUPFAM" id="SSF89550">
    <property type="entry name" value="PHP domain-like"/>
    <property type="match status" value="1"/>
</dbReference>
<keyword evidence="11" id="KW-1185">Reference proteome</keyword>
<feature type="domain" description="PHP" evidence="9">
    <location>
        <begin position="4"/>
        <end position="214"/>
    </location>
</feature>
<evidence type="ECO:0000313" key="11">
    <source>
        <dbReference type="Proteomes" id="UP001595978"/>
    </source>
</evidence>
<evidence type="ECO:0000256" key="7">
    <source>
        <dbReference type="ARBA" id="ARBA00049158"/>
    </source>
</evidence>
<keyword evidence="6 8" id="KW-0368">Histidine biosynthesis</keyword>
<reference evidence="11" key="1">
    <citation type="journal article" date="2019" name="Int. J. Syst. Evol. Microbiol.">
        <title>The Global Catalogue of Microorganisms (GCM) 10K type strain sequencing project: providing services to taxonomists for standard genome sequencing and annotation.</title>
        <authorList>
            <consortium name="The Broad Institute Genomics Platform"/>
            <consortium name="The Broad Institute Genome Sequencing Center for Infectious Disease"/>
            <person name="Wu L."/>
            <person name="Ma J."/>
        </authorList>
    </citation>
    <scope>NUCLEOTIDE SEQUENCE [LARGE SCALE GENOMIC DNA]</scope>
    <source>
        <strain evidence="11">CCUG 56331</strain>
    </source>
</reference>
<name>A0ABW0RK69_9BACL</name>
<dbReference type="CDD" id="cd12110">
    <property type="entry name" value="PHP_HisPPase_Hisj_like"/>
    <property type="match status" value="1"/>
</dbReference>
<keyword evidence="4 8" id="KW-0028">Amino-acid biosynthesis</keyword>
<comment type="caution">
    <text evidence="10">The sequence shown here is derived from an EMBL/GenBank/DDBJ whole genome shotgun (WGS) entry which is preliminary data.</text>
</comment>
<keyword evidence="5 8" id="KW-0378">Hydrolase</keyword>
<dbReference type="PANTHER" id="PTHR21039:SF0">
    <property type="entry name" value="HISTIDINOL-PHOSPHATASE"/>
    <property type="match status" value="1"/>
</dbReference>
<dbReference type="NCBIfam" id="TIGR01856">
    <property type="entry name" value="hisJ_fam"/>
    <property type="match status" value="1"/>
</dbReference>
<dbReference type="GO" id="GO:0004401">
    <property type="term" value="F:histidinol-phosphatase activity"/>
    <property type="evidence" value="ECO:0007669"/>
    <property type="project" value="UniProtKB-EC"/>
</dbReference>
<sequence>MKKDGHIHTPFCPHGTKDPLEKYIEKAIQHRFTDITFTEHAPLPENFIDPTPEKDSGMKPELLSPYIETLSELKGRYKNDINIHIGLEVDYIVGYEEETKMFLNTVGPYLDDAILSVHFLKLNEEYVCIDYSETEFMKFAEKAGSVQAVYDLYYDTVLQSMEADLGQYKPRRIGHPTLIHKFQHFHKQSIDDESRIIAILNKMKEYGYELDVNSAGLSKKFCLEPYPPFPMIEYAKSIEIPLVFGSDAHCVNDLHQHYEKIFL</sequence>
<dbReference type="RefSeq" id="WP_342468916.1">
    <property type="nucleotide sequence ID" value="NZ_JBHSNQ010000194.1"/>
</dbReference>
<comment type="catalytic activity">
    <reaction evidence="7 8">
        <text>L-histidinol phosphate + H2O = L-histidinol + phosphate</text>
        <dbReference type="Rhea" id="RHEA:14465"/>
        <dbReference type="ChEBI" id="CHEBI:15377"/>
        <dbReference type="ChEBI" id="CHEBI:43474"/>
        <dbReference type="ChEBI" id="CHEBI:57699"/>
        <dbReference type="ChEBI" id="CHEBI:57980"/>
        <dbReference type="EC" id="3.1.3.15"/>
    </reaction>
</comment>
<dbReference type="Pfam" id="PF02811">
    <property type="entry name" value="PHP"/>
    <property type="match status" value="1"/>
</dbReference>
<evidence type="ECO:0000256" key="1">
    <source>
        <dbReference type="ARBA" id="ARBA00004970"/>
    </source>
</evidence>
<evidence type="ECO:0000313" key="10">
    <source>
        <dbReference type="EMBL" id="MFC5543322.1"/>
    </source>
</evidence>
<gene>
    <name evidence="10" type="primary">hisJ</name>
    <name evidence="10" type="ORF">ACFPOH_16550</name>
</gene>
<dbReference type="PANTHER" id="PTHR21039">
    <property type="entry name" value="HISTIDINOL PHOSPHATASE-RELATED"/>
    <property type="match status" value="1"/>
</dbReference>
<evidence type="ECO:0000256" key="8">
    <source>
        <dbReference type="RuleBase" id="RU366003"/>
    </source>
</evidence>
<evidence type="ECO:0000259" key="9">
    <source>
        <dbReference type="Pfam" id="PF02811"/>
    </source>
</evidence>
<organism evidence="10 11">
    <name type="scientific">Ureibacillus suwonensis</name>
    <dbReference type="NCBI Taxonomy" id="313007"/>
    <lineage>
        <taxon>Bacteria</taxon>
        <taxon>Bacillati</taxon>
        <taxon>Bacillota</taxon>
        <taxon>Bacilli</taxon>
        <taxon>Bacillales</taxon>
        <taxon>Caryophanaceae</taxon>
        <taxon>Ureibacillus</taxon>
    </lineage>
</organism>
<accession>A0ABW0RK69</accession>